<dbReference type="InterPro" id="IPR034690">
    <property type="entry name" value="Endolysin_T4_type"/>
</dbReference>
<accession>A0A0R0ABK3</accession>
<dbReference type="EMBL" id="LLXS01000051">
    <property type="protein sequence ID" value="KRG38836.1"/>
    <property type="molecule type" value="Genomic_DNA"/>
</dbReference>
<gene>
    <name evidence="8" type="ORF">ARC78_15285</name>
</gene>
<keyword evidence="5" id="KW-1035">Host cytoplasm</keyword>
<sequence>MSAYDNAAAVVRKWEGCRLTAYPDPASGGDPWTIGYGATGPGIRRGTVWTQQQAEQRLEQDVNRFVDGVRRMLKRPATDKQLGAMASLAFNIGLKRFEGSTLLRLFNEGKTEAAGKQFGVWTLASGKRMQGLVNRRADEAKVFAGGEVGE</sequence>
<dbReference type="GO" id="GO:0031640">
    <property type="term" value="P:killing of cells of another organism"/>
    <property type="evidence" value="ECO:0007669"/>
    <property type="project" value="UniProtKB-KW"/>
</dbReference>
<reference evidence="8 9" key="1">
    <citation type="submission" date="2015-10" db="EMBL/GenBank/DDBJ databases">
        <title>Genome sequencing and analysis of members of genus Stenotrophomonas.</title>
        <authorList>
            <person name="Patil P.P."/>
            <person name="Midha S."/>
            <person name="Patil P.B."/>
        </authorList>
    </citation>
    <scope>NUCLEOTIDE SEQUENCE [LARGE SCALE GENOMIC DNA]</scope>
    <source>
        <strain evidence="8 9">JCM 9942</strain>
    </source>
</reference>
<dbReference type="CDD" id="cd00737">
    <property type="entry name" value="lyz_endolysin_autolysin"/>
    <property type="match status" value="1"/>
</dbReference>
<evidence type="ECO:0000256" key="1">
    <source>
        <dbReference type="ARBA" id="ARBA00000632"/>
    </source>
</evidence>
<dbReference type="GO" id="GO:0042742">
    <property type="term" value="P:defense response to bacterium"/>
    <property type="evidence" value="ECO:0007669"/>
    <property type="project" value="UniProtKB-KW"/>
</dbReference>
<keyword evidence="3 7" id="KW-0081">Bacteriolytic enzyme</keyword>
<evidence type="ECO:0000313" key="9">
    <source>
        <dbReference type="Proteomes" id="UP000050836"/>
    </source>
</evidence>
<proteinExistence type="inferred from homology"/>
<dbReference type="InterPro" id="IPR002196">
    <property type="entry name" value="Glyco_hydro_24"/>
</dbReference>
<evidence type="ECO:0000256" key="7">
    <source>
        <dbReference type="RuleBase" id="RU003788"/>
    </source>
</evidence>
<dbReference type="PANTHER" id="PTHR38107">
    <property type="match status" value="1"/>
</dbReference>
<comment type="catalytic activity">
    <reaction evidence="1 7">
        <text>Hydrolysis of (1-&gt;4)-beta-linkages between N-acetylmuramic acid and N-acetyl-D-glucosamine residues in a peptidoglycan and between N-acetyl-D-glucosamine residues in chitodextrins.</text>
        <dbReference type="EC" id="3.2.1.17"/>
    </reaction>
</comment>
<keyword evidence="4 7" id="KW-0378">Hydrolase</keyword>
<keyword evidence="6 7" id="KW-0326">Glycosidase</keyword>
<dbReference type="RefSeq" id="WP_054657243.1">
    <property type="nucleotide sequence ID" value="NZ_BAZI01000015.1"/>
</dbReference>
<dbReference type="Pfam" id="PF00959">
    <property type="entry name" value="Phage_lysozyme"/>
    <property type="match status" value="1"/>
</dbReference>
<dbReference type="GO" id="GO:0009253">
    <property type="term" value="P:peptidoglycan catabolic process"/>
    <property type="evidence" value="ECO:0007669"/>
    <property type="project" value="InterPro"/>
</dbReference>
<dbReference type="AlphaFoldDB" id="A0A0R0ABK3"/>
<protein>
    <recommendedName>
        <fullName evidence="7">Lysozyme</fullName>
        <ecNumber evidence="7">3.2.1.17</ecNumber>
    </recommendedName>
</protein>
<dbReference type="InterPro" id="IPR051018">
    <property type="entry name" value="Bacteriophage_GH24"/>
</dbReference>
<dbReference type="SUPFAM" id="SSF53955">
    <property type="entry name" value="Lysozyme-like"/>
    <property type="match status" value="1"/>
</dbReference>
<dbReference type="GO" id="GO:0016998">
    <property type="term" value="P:cell wall macromolecule catabolic process"/>
    <property type="evidence" value="ECO:0007669"/>
    <property type="project" value="InterPro"/>
</dbReference>
<comment type="caution">
    <text evidence="8">The sequence shown here is derived from an EMBL/GenBank/DDBJ whole genome shotgun (WGS) entry which is preliminary data.</text>
</comment>
<dbReference type="InterPro" id="IPR033907">
    <property type="entry name" value="Endolysin_autolysin"/>
</dbReference>
<evidence type="ECO:0000256" key="5">
    <source>
        <dbReference type="ARBA" id="ARBA00023200"/>
    </source>
</evidence>
<organism evidence="8 9">
    <name type="scientific">Stenotrophomonas pictorum JCM 9942</name>
    <dbReference type="NCBI Taxonomy" id="1236960"/>
    <lineage>
        <taxon>Bacteria</taxon>
        <taxon>Pseudomonadati</taxon>
        <taxon>Pseudomonadota</taxon>
        <taxon>Gammaproteobacteria</taxon>
        <taxon>Lysobacterales</taxon>
        <taxon>Lysobacteraceae</taxon>
        <taxon>Stenotrophomonas</taxon>
    </lineage>
</organism>
<dbReference type="OrthoDB" id="8141296at2"/>
<dbReference type="PANTHER" id="PTHR38107:SF3">
    <property type="entry name" value="LYSOZYME RRRD-RELATED"/>
    <property type="match status" value="1"/>
</dbReference>
<dbReference type="Gene3D" id="1.10.530.40">
    <property type="match status" value="1"/>
</dbReference>
<name>A0A0R0ABK3_9GAMM</name>
<evidence type="ECO:0000256" key="4">
    <source>
        <dbReference type="ARBA" id="ARBA00022801"/>
    </source>
</evidence>
<evidence type="ECO:0000256" key="2">
    <source>
        <dbReference type="ARBA" id="ARBA00022529"/>
    </source>
</evidence>
<comment type="similarity">
    <text evidence="7">Belongs to the glycosyl hydrolase 24 family.</text>
</comment>
<keyword evidence="9" id="KW-1185">Reference proteome</keyword>
<dbReference type="HAMAP" id="MF_04110">
    <property type="entry name" value="ENDOLYSIN_T4"/>
    <property type="match status" value="1"/>
</dbReference>
<evidence type="ECO:0000313" key="8">
    <source>
        <dbReference type="EMBL" id="KRG38836.1"/>
    </source>
</evidence>
<dbReference type="InterPro" id="IPR023346">
    <property type="entry name" value="Lysozyme-like_dom_sf"/>
</dbReference>
<dbReference type="EC" id="3.2.1.17" evidence="7"/>
<dbReference type="InterPro" id="IPR023347">
    <property type="entry name" value="Lysozyme_dom_sf"/>
</dbReference>
<evidence type="ECO:0000256" key="3">
    <source>
        <dbReference type="ARBA" id="ARBA00022638"/>
    </source>
</evidence>
<dbReference type="Proteomes" id="UP000050836">
    <property type="component" value="Unassembled WGS sequence"/>
</dbReference>
<keyword evidence="2 7" id="KW-0929">Antimicrobial</keyword>
<dbReference type="GO" id="GO:0003796">
    <property type="term" value="F:lysozyme activity"/>
    <property type="evidence" value="ECO:0007669"/>
    <property type="project" value="UniProtKB-EC"/>
</dbReference>
<evidence type="ECO:0000256" key="6">
    <source>
        <dbReference type="ARBA" id="ARBA00023295"/>
    </source>
</evidence>